<feature type="compositionally biased region" description="Polar residues" evidence="1">
    <location>
        <begin position="84"/>
        <end position="97"/>
    </location>
</feature>
<evidence type="ECO:0000313" key="4">
    <source>
        <dbReference type="Proteomes" id="UP000022910"/>
    </source>
</evidence>
<gene>
    <name evidence="3" type="ORF">RirG_038250</name>
</gene>
<name>A0A015N9I8_RHIIW</name>
<proteinExistence type="predicted"/>
<dbReference type="PROSITE" id="PS50181">
    <property type="entry name" value="FBOX"/>
    <property type="match status" value="1"/>
</dbReference>
<feature type="compositionally biased region" description="Polar residues" evidence="1">
    <location>
        <begin position="35"/>
        <end position="56"/>
    </location>
</feature>
<feature type="domain" description="F-box" evidence="2">
    <location>
        <begin position="157"/>
        <end position="208"/>
    </location>
</feature>
<evidence type="ECO:0000313" key="3">
    <source>
        <dbReference type="EMBL" id="EXX75853.1"/>
    </source>
</evidence>
<dbReference type="AlphaFoldDB" id="A0A015N9I8"/>
<dbReference type="InterPro" id="IPR001810">
    <property type="entry name" value="F-box_dom"/>
</dbReference>
<sequence>MQNQSVEQEAKPISTEQEANPNSTEQEVKTKSIEQEANTNLTDQEAKSNSNKQEANSKLAEQGTKSNSTEQETKSNSTEHEIKSNSTEQETKSNLAEQETKFNSIGQETKFNSIGQETINISNSTEQGAKANLTEGISLNNLTPSSSSSSSSSYLISSHILNLTQEVFIEICENLPPKDLYTLTLVCKQFRTILWSNSSTTQQLWYKSRLKFVSKFSDLKPPGDLSEQKFVWLLDIGETCQYCGKKIIIGSEERRLFWEFKVLVCSNCAQKQTISFEKLRESENYSEEVRSCLPCISETIFRNSFNFLVNATSPGYYGTNPYYWKADVSRAVNEYNSLSEVERENWVNEKQIELRNYLEVIEDMRAKENNSSLESFIKQILPM</sequence>
<protein>
    <recommendedName>
        <fullName evidence="2">F-box domain-containing protein</fullName>
    </recommendedName>
</protein>
<feature type="region of interest" description="Disordered" evidence="1">
    <location>
        <begin position="1"/>
        <end position="97"/>
    </location>
</feature>
<dbReference type="HOGENOM" id="CLU_721885_0_0_1"/>
<evidence type="ECO:0000256" key="1">
    <source>
        <dbReference type="SAM" id="MobiDB-lite"/>
    </source>
</evidence>
<comment type="caution">
    <text evidence="3">The sequence shown here is derived from an EMBL/GenBank/DDBJ whole genome shotgun (WGS) entry which is preliminary data.</text>
</comment>
<reference evidence="3 4" key="1">
    <citation type="submission" date="2014-02" db="EMBL/GenBank/DDBJ databases">
        <title>Single nucleus genome sequencing reveals high similarity among nuclei of an endomycorrhizal fungus.</title>
        <authorList>
            <person name="Lin K."/>
            <person name="Geurts R."/>
            <person name="Zhang Z."/>
            <person name="Limpens E."/>
            <person name="Saunders D.G."/>
            <person name="Mu D."/>
            <person name="Pang E."/>
            <person name="Cao H."/>
            <person name="Cha H."/>
            <person name="Lin T."/>
            <person name="Zhou Q."/>
            <person name="Shang Y."/>
            <person name="Li Y."/>
            <person name="Ivanov S."/>
            <person name="Sharma T."/>
            <person name="Velzen R.V."/>
            <person name="Ruijter N.D."/>
            <person name="Aanen D.K."/>
            <person name="Win J."/>
            <person name="Kamoun S."/>
            <person name="Bisseling T."/>
            <person name="Huang S."/>
        </authorList>
    </citation>
    <scope>NUCLEOTIDE SEQUENCE [LARGE SCALE GENOMIC DNA]</scope>
    <source>
        <strain evidence="4">DAOM197198w</strain>
    </source>
</reference>
<dbReference type="SMART" id="SM00256">
    <property type="entry name" value="FBOX"/>
    <property type="match status" value="1"/>
</dbReference>
<dbReference type="OrthoDB" id="2322499at2759"/>
<dbReference type="EMBL" id="JEMT01012355">
    <property type="protein sequence ID" value="EXX75853.1"/>
    <property type="molecule type" value="Genomic_DNA"/>
</dbReference>
<feature type="compositionally biased region" description="Polar residues" evidence="1">
    <location>
        <begin position="14"/>
        <end position="25"/>
    </location>
</feature>
<dbReference type="Proteomes" id="UP000022910">
    <property type="component" value="Unassembled WGS sequence"/>
</dbReference>
<accession>A0A015N9I8</accession>
<organism evidence="3 4">
    <name type="scientific">Rhizophagus irregularis (strain DAOM 197198w)</name>
    <name type="common">Glomus intraradices</name>
    <dbReference type="NCBI Taxonomy" id="1432141"/>
    <lineage>
        <taxon>Eukaryota</taxon>
        <taxon>Fungi</taxon>
        <taxon>Fungi incertae sedis</taxon>
        <taxon>Mucoromycota</taxon>
        <taxon>Glomeromycotina</taxon>
        <taxon>Glomeromycetes</taxon>
        <taxon>Glomerales</taxon>
        <taxon>Glomeraceae</taxon>
        <taxon>Rhizophagus</taxon>
    </lineage>
</organism>
<dbReference type="Pfam" id="PF00646">
    <property type="entry name" value="F-box"/>
    <property type="match status" value="1"/>
</dbReference>
<dbReference type="Gene3D" id="1.20.1280.50">
    <property type="match status" value="1"/>
</dbReference>
<dbReference type="InterPro" id="IPR036047">
    <property type="entry name" value="F-box-like_dom_sf"/>
</dbReference>
<evidence type="ECO:0000259" key="2">
    <source>
        <dbReference type="PROSITE" id="PS50181"/>
    </source>
</evidence>
<feature type="compositionally biased region" description="Basic and acidic residues" evidence="1">
    <location>
        <begin position="71"/>
        <end position="83"/>
    </location>
</feature>
<keyword evidence="4" id="KW-1185">Reference proteome</keyword>
<dbReference type="SUPFAM" id="SSF81383">
    <property type="entry name" value="F-box domain"/>
    <property type="match status" value="1"/>
</dbReference>
<dbReference type="CDD" id="cd09917">
    <property type="entry name" value="F-box_SF"/>
    <property type="match status" value="1"/>
</dbReference>